<organism evidence="6 7">
    <name type="scientific">Aquamicrobium segne</name>
    <dbReference type="NCBI Taxonomy" id="469547"/>
    <lineage>
        <taxon>Bacteria</taxon>
        <taxon>Pseudomonadati</taxon>
        <taxon>Pseudomonadota</taxon>
        <taxon>Alphaproteobacteria</taxon>
        <taxon>Hyphomicrobiales</taxon>
        <taxon>Phyllobacteriaceae</taxon>
        <taxon>Aquamicrobium</taxon>
    </lineage>
</organism>
<evidence type="ECO:0000256" key="1">
    <source>
        <dbReference type="ARBA" id="ARBA00009437"/>
    </source>
</evidence>
<reference evidence="7" key="1">
    <citation type="journal article" date="2019" name="Int. J. Syst. Evol. Microbiol.">
        <title>The Global Catalogue of Microorganisms (GCM) 10K type strain sequencing project: providing services to taxonomists for standard genome sequencing and annotation.</title>
        <authorList>
            <consortium name="The Broad Institute Genomics Platform"/>
            <consortium name="The Broad Institute Genome Sequencing Center for Infectious Disease"/>
            <person name="Wu L."/>
            <person name="Ma J."/>
        </authorList>
    </citation>
    <scope>NUCLEOTIDE SEQUENCE [LARGE SCALE GENOMIC DNA]</scope>
    <source>
        <strain evidence="7">CGMCC 4.1415</strain>
    </source>
</reference>
<evidence type="ECO:0000256" key="4">
    <source>
        <dbReference type="ARBA" id="ARBA00023163"/>
    </source>
</evidence>
<evidence type="ECO:0000256" key="2">
    <source>
        <dbReference type="ARBA" id="ARBA00023015"/>
    </source>
</evidence>
<dbReference type="Proteomes" id="UP001596016">
    <property type="component" value="Unassembled WGS sequence"/>
</dbReference>
<dbReference type="InterPro" id="IPR036388">
    <property type="entry name" value="WH-like_DNA-bd_sf"/>
</dbReference>
<comment type="caution">
    <text evidence="6">The sequence shown here is derived from an EMBL/GenBank/DDBJ whole genome shotgun (WGS) entry which is preliminary data.</text>
</comment>
<evidence type="ECO:0000313" key="6">
    <source>
        <dbReference type="EMBL" id="MFC5387304.1"/>
    </source>
</evidence>
<evidence type="ECO:0000256" key="3">
    <source>
        <dbReference type="ARBA" id="ARBA00023125"/>
    </source>
</evidence>
<name>A0ABW0H1U3_9HYPH</name>
<gene>
    <name evidence="6" type="ORF">ACFPLB_15190</name>
</gene>
<keyword evidence="7" id="KW-1185">Reference proteome</keyword>
<proteinExistence type="inferred from homology"/>
<dbReference type="SUPFAM" id="SSF53850">
    <property type="entry name" value="Periplasmic binding protein-like II"/>
    <property type="match status" value="1"/>
</dbReference>
<evidence type="ECO:0000313" key="7">
    <source>
        <dbReference type="Proteomes" id="UP001596016"/>
    </source>
</evidence>
<keyword evidence="4" id="KW-0804">Transcription</keyword>
<dbReference type="Gene3D" id="1.10.10.10">
    <property type="entry name" value="Winged helix-like DNA-binding domain superfamily/Winged helix DNA-binding domain"/>
    <property type="match status" value="1"/>
</dbReference>
<protein>
    <submittedName>
        <fullName evidence="6">LysR substrate-binding domain-containing protein</fullName>
    </submittedName>
</protein>
<dbReference type="PRINTS" id="PR00039">
    <property type="entry name" value="HTHLYSR"/>
</dbReference>
<dbReference type="PANTHER" id="PTHR30126">
    <property type="entry name" value="HTH-TYPE TRANSCRIPTIONAL REGULATOR"/>
    <property type="match status" value="1"/>
</dbReference>
<dbReference type="Pfam" id="PF03466">
    <property type="entry name" value="LysR_substrate"/>
    <property type="match status" value="1"/>
</dbReference>
<dbReference type="InterPro" id="IPR000847">
    <property type="entry name" value="LysR_HTH_N"/>
</dbReference>
<sequence>MTLDQLRIFLAVAEREHVTRAAESLNLTQSTVSGAIAALEGRHNIKLFHRIGRRIELTAEGRIFAGEARTILATVQTAEAILADLGGAPRGVLSVFASQTIASYWLPEHLVNFRQLYPQVDLRLMAGNTAQCVQAINVGSADLGFIEGVIDDPGIWAERVAYDRLVIVIGKSHPWAGKELRSPVDLCKLQWVLRENGSGTRSSFEQAMRAHGVQPSDLDVAIELPSNEAVCNAVAAGQLATAVSQSVAQAGVDAGRLVIVPFELPSRAFNVIRQRQRHQTRAGKAFLNMLAGRAGQTD</sequence>
<dbReference type="InterPro" id="IPR036390">
    <property type="entry name" value="WH_DNA-bd_sf"/>
</dbReference>
<dbReference type="InterPro" id="IPR005119">
    <property type="entry name" value="LysR_subst-bd"/>
</dbReference>
<dbReference type="RefSeq" id="WP_378231150.1">
    <property type="nucleotide sequence ID" value="NZ_JBHSLL010000056.1"/>
</dbReference>
<dbReference type="CDD" id="cd08420">
    <property type="entry name" value="PBP2_CysL_like"/>
    <property type="match status" value="1"/>
</dbReference>
<dbReference type="PROSITE" id="PS50931">
    <property type="entry name" value="HTH_LYSR"/>
    <property type="match status" value="1"/>
</dbReference>
<keyword evidence="2" id="KW-0805">Transcription regulation</keyword>
<feature type="domain" description="HTH lysR-type" evidence="5">
    <location>
        <begin position="1"/>
        <end position="58"/>
    </location>
</feature>
<dbReference type="PANTHER" id="PTHR30126:SF39">
    <property type="entry name" value="HTH-TYPE TRANSCRIPTIONAL REGULATOR CYSL"/>
    <property type="match status" value="1"/>
</dbReference>
<evidence type="ECO:0000259" key="5">
    <source>
        <dbReference type="PROSITE" id="PS50931"/>
    </source>
</evidence>
<accession>A0ABW0H1U3</accession>
<dbReference type="Gene3D" id="3.40.190.290">
    <property type="match status" value="1"/>
</dbReference>
<dbReference type="EMBL" id="JBHSLL010000056">
    <property type="protein sequence ID" value="MFC5387304.1"/>
    <property type="molecule type" value="Genomic_DNA"/>
</dbReference>
<dbReference type="Pfam" id="PF00126">
    <property type="entry name" value="HTH_1"/>
    <property type="match status" value="1"/>
</dbReference>
<comment type="similarity">
    <text evidence="1">Belongs to the LysR transcriptional regulatory family.</text>
</comment>
<dbReference type="SUPFAM" id="SSF46785">
    <property type="entry name" value="Winged helix' DNA-binding domain"/>
    <property type="match status" value="1"/>
</dbReference>
<keyword evidence="3" id="KW-0238">DNA-binding</keyword>